<comment type="caution">
    <text evidence="1">The sequence shown here is derived from an EMBL/GenBank/DDBJ whole genome shotgun (WGS) entry which is preliminary data.</text>
</comment>
<name>A0ABN0SB29_9GAMM</name>
<evidence type="ECO:0000313" key="2">
    <source>
        <dbReference type="Proteomes" id="UP000023842"/>
    </source>
</evidence>
<keyword evidence="2" id="KW-1185">Reference proteome</keyword>
<reference evidence="2" key="1">
    <citation type="journal article" date="2014" name="Genome Announc.">
        <title>Draft Genome Sequence of the algae degrading bacterium Pseudomonas mendocina AD6.</title>
        <authorList>
            <person name="Barney B.M."/>
            <person name="Lenneman E.M."/>
        </authorList>
    </citation>
    <scope>NUCLEOTIDE SEQUENCE [LARGE SCALE GENOMIC DNA]</scope>
    <source>
        <strain evidence="2">AD6</strain>
    </source>
</reference>
<gene>
    <name evidence="1" type="ORF">AU05_15330</name>
</gene>
<evidence type="ECO:0000313" key="1">
    <source>
        <dbReference type="EMBL" id="EZH79757.1"/>
    </source>
</evidence>
<proteinExistence type="predicted"/>
<accession>A0ABN0SB29</accession>
<protein>
    <submittedName>
        <fullName evidence="1">Uncharacterized protein</fullName>
    </submittedName>
</protein>
<sequence>MGAYLLNVHVTAEVVSRVEQLIAQLGFLARAQSGRFQTYRRGSEAVSLQTESLGEGISILLVSNSTDLLEALPDLSPPAPWQVFPNIDASGLGSLQGSLDYWWQYYWWPYWQSLTQKQRNEWLQDPTYPEAWREYVQLQEAFAGNDTESPA</sequence>
<organism evidence="1 2">
    <name type="scientific">Ectopseudomonas composti</name>
    <dbReference type="NCBI Taxonomy" id="658457"/>
    <lineage>
        <taxon>Bacteria</taxon>
        <taxon>Pseudomonadati</taxon>
        <taxon>Pseudomonadota</taxon>
        <taxon>Gammaproteobacteria</taxon>
        <taxon>Pseudomonadales</taxon>
        <taxon>Pseudomonadaceae</taxon>
        <taxon>Ectopseudomonas</taxon>
    </lineage>
</organism>
<dbReference type="EMBL" id="JFJN01000048">
    <property type="protein sequence ID" value="EZH79757.1"/>
    <property type="molecule type" value="Genomic_DNA"/>
</dbReference>
<dbReference type="Proteomes" id="UP000023842">
    <property type="component" value="Unassembled WGS sequence"/>
</dbReference>